<reference evidence="1 2" key="1">
    <citation type="journal article" date="2019" name="Sci. Rep.">
        <title>Orb-weaving spider Araneus ventricosus genome elucidates the spidroin gene catalogue.</title>
        <authorList>
            <person name="Kono N."/>
            <person name="Nakamura H."/>
            <person name="Ohtoshi R."/>
            <person name="Moran D.A.P."/>
            <person name="Shinohara A."/>
            <person name="Yoshida Y."/>
            <person name="Fujiwara M."/>
            <person name="Mori M."/>
            <person name="Tomita M."/>
            <person name="Arakawa K."/>
        </authorList>
    </citation>
    <scope>NUCLEOTIDE SEQUENCE [LARGE SCALE GENOMIC DNA]</scope>
</reference>
<evidence type="ECO:0000313" key="1">
    <source>
        <dbReference type="EMBL" id="GBM85060.1"/>
    </source>
</evidence>
<dbReference type="AlphaFoldDB" id="A0A4Y2J516"/>
<comment type="caution">
    <text evidence="1">The sequence shown here is derived from an EMBL/GenBank/DDBJ whole genome shotgun (WGS) entry which is preliminary data.</text>
</comment>
<organism evidence="1 2">
    <name type="scientific">Araneus ventricosus</name>
    <name type="common">Orbweaver spider</name>
    <name type="synonym">Epeira ventricosa</name>
    <dbReference type="NCBI Taxonomy" id="182803"/>
    <lineage>
        <taxon>Eukaryota</taxon>
        <taxon>Metazoa</taxon>
        <taxon>Ecdysozoa</taxon>
        <taxon>Arthropoda</taxon>
        <taxon>Chelicerata</taxon>
        <taxon>Arachnida</taxon>
        <taxon>Araneae</taxon>
        <taxon>Araneomorphae</taxon>
        <taxon>Entelegynae</taxon>
        <taxon>Araneoidea</taxon>
        <taxon>Araneidae</taxon>
        <taxon>Araneus</taxon>
    </lineage>
</organism>
<proteinExistence type="predicted"/>
<name>A0A4Y2J516_ARAVE</name>
<dbReference type="EMBL" id="BGPR01109161">
    <property type="protein sequence ID" value="GBM85060.1"/>
    <property type="molecule type" value="Genomic_DNA"/>
</dbReference>
<dbReference type="Proteomes" id="UP000499080">
    <property type="component" value="Unassembled WGS sequence"/>
</dbReference>
<sequence>MEALSLVELLQSGHRSCYHPHLFSHRQKCFEHRHRNKKGFVTGQTVASGSPSLHLFSHHVKCFGHWASEMKDLSLVRLLQSDSGSPLSPFCFPLRRNVLTLGLRNERKKC</sequence>
<feature type="non-terminal residue" evidence="1">
    <location>
        <position position="110"/>
    </location>
</feature>
<evidence type="ECO:0000313" key="2">
    <source>
        <dbReference type="Proteomes" id="UP000499080"/>
    </source>
</evidence>
<gene>
    <name evidence="1" type="ORF">AVEN_28567_1</name>
</gene>
<keyword evidence="2" id="KW-1185">Reference proteome</keyword>
<accession>A0A4Y2J516</accession>
<protein>
    <submittedName>
        <fullName evidence="1">Uncharacterized protein</fullName>
    </submittedName>
</protein>